<dbReference type="GO" id="GO:0016987">
    <property type="term" value="F:sigma factor activity"/>
    <property type="evidence" value="ECO:0007669"/>
    <property type="project" value="UniProtKB-KW"/>
</dbReference>
<dbReference type="AlphaFoldDB" id="A0A5C5TWK4"/>
<dbReference type="OrthoDB" id="128473at2"/>
<organism evidence="6 7">
    <name type="scientific">Luteimonas marina</name>
    <dbReference type="NCBI Taxonomy" id="488485"/>
    <lineage>
        <taxon>Bacteria</taxon>
        <taxon>Pseudomonadati</taxon>
        <taxon>Pseudomonadota</taxon>
        <taxon>Gammaproteobacteria</taxon>
        <taxon>Lysobacterales</taxon>
        <taxon>Lysobacteraceae</taxon>
        <taxon>Luteimonas</taxon>
    </lineage>
</organism>
<keyword evidence="7" id="KW-1185">Reference proteome</keyword>
<accession>A0A5C5TWK4</accession>
<evidence type="ECO:0000256" key="1">
    <source>
        <dbReference type="ARBA" id="ARBA00010641"/>
    </source>
</evidence>
<dbReference type="InterPro" id="IPR013325">
    <property type="entry name" value="RNA_pol_sigma_r2"/>
</dbReference>
<proteinExistence type="inferred from homology"/>
<gene>
    <name evidence="6" type="ORF">FQY83_16685</name>
</gene>
<dbReference type="NCBIfam" id="TIGR02999">
    <property type="entry name" value="Sig-70_X6"/>
    <property type="match status" value="1"/>
</dbReference>
<evidence type="ECO:0000259" key="5">
    <source>
        <dbReference type="Pfam" id="PF07638"/>
    </source>
</evidence>
<dbReference type="InterPro" id="IPR036388">
    <property type="entry name" value="WH-like_DNA-bd_sf"/>
</dbReference>
<evidence type="ECO:0000256" key="4">
    <source>
        <dbReference type="ARBA" id="ARBA00023163"/>
    </source>
</evidence>
<dbReference type="SUPFAM" id="SSF88946">
    <property type="entry name" value="Sigma2 domain of RNA polymerase sigma factors"/>
    <property type="match status" value="1"/>
</dbReference>
<dbReference type="InterPro" id="IPR013324">
    <property type="entry name" value="RNA_pol_sigma_r3/r4-like"/>
</dbReference>
<dbReference type="Proteomes" id="UP000319980">
    <property type="component" value="Unassembled WGS sequence"/>
</dbReference>
<evidence type="ECO:0000256" key="2">
    <source>
        <dbReference type="ARBA" id="ARBA00023015"/>
    </source>
</evidence>
<dbReference type="PANTHER" id="PTHR43133:SF39">
    <property type="entry name" value="SIMILAR TO RNA POLYMERASE SIGMA-E FACTOR"/>
    <property type="match status" value="1"/>
</dbReference>
<feature type="domain" description="RNA polymerase sigma-70 ECF-like HTH" evidence="5">
    <location>
        <begin position="4"/>
        <end position="183"/>
    </location>
</feature>
<dbReference type="Gene3D" id="1.10.10.10">
    <property type="entry name" value="Winged helix-like DNA-binding domain superfamily/Winged helix DNA-binding domain"/>
    <property type="match status" value="1"/>
</dbReference>
<sequence length="186" mass="20877">MSGEFTQWLADWRQGDLSARDRLVDALYPELRAIAQRQIGGERAGHTLQATALVNEAYLRLSGLDRIEWRDRVHFVHMAARVMREVLVDHARRRSAHKRDGGERVSITSIDLADGSGDDIDVAALDGALVALERFDAEKAKIVELRYFGGLTIEETAAALDSSPATVKRHWQVARSWLFEALADQR</sequence>
<reference evidence="6 7" key="1">
    <citation type="journal article" date="2008" name="Int. J. Syst. Evol. Microbiol.">
        <title>Luteimonas marina sp. nov., isolated from seawater.</title>
        <authorList>
            <person name="Baik K.S."/>
            <person name="Park S.C."/>
            <person name="Kim M.S."/>
            <person name="Kim E.M."/>
            <person name="Park C."/>
            <person name="Chun J."/>
            <person name="Seong C.N."/>
        </authorList>
    </citation>
    <scope>NUCLEOTIDE SEQUENCE [LARGE SCALE GENOMIC DNA]</scope>
    <source>
        <strain evidence="6 7">FR1330</strain>
    </source>
</reference>
<dbReference type="InterPro" id="IPR039425">
    <property type="entry name" value="RNA_pol_sigma-70-like"/>
</dbReference>
<dbReference type="InterPro" id="IPR014284">
    <property type="entry name" value="RNA_pol_sigma-70_dom"/>
</dbReference>
<name>A0A5C5TWK4_9GAMM</name>
<dbReference type="SUPFAM" id="SSF88659">
    <property type="entry name" value="Sigma3 and sigma4 domains of RNA polymerase sigma factors"/>
    <property type="match status" value="1"/>
</dbReference>
<dbReference type="RefSeq" id="WP_146389226.1">
    <property type="nucleotide sequence ID" value="NZ_VOHK01000009.1"/>
</dbReference>
<dbReference type="EMBL" id="VOHK01000009">
    <property type="protein sequence ID" value="TWT17560.1"/>
    <property type="molecule type" value="Genomic_DNA"/>
</dbReference>
<comment type="similarity">
    <text evidence="1">Belongs to the sigma-70 factor family. ECF subfamily.</text>
</comment>
<evidence type="ECO:0000313" key="6">
    <source>
        <dbReference type="EMBL" id="TWT17560.1"/>
    </source>
</evidence>
<evidence type="ECO:0000256" key="3">
    <source>
        <dbReference type="ARBA" id="ARBA00023082"/>
    </source>
</evidence>
<dbReference type="InterPro" id="IPR011517">
    <property type="entry name" value="RNA_pol_sigma70_ECF-like"/>
</dbReference>
<evidence type="ECO:0000313" key="7">
    <source>
        <dbReference type="Proteomes" id="UP000319980"/>
    </source>
</evidence>
<dbReference type="GO" id="GO:0006352">
    <property type="term" value="P:DNA-templated transcription initiation"/>
    <property type="evidence" value="ECO:0007669"/>
    <property type="project" value="InterPro"/>
</dbReference>
<dbReference type="Pfam" id="PF07638">
    <property type="entry name" value="Sigma70_ECF"/>
    <property type="match status" value="1"/>
</dbReference>
<comment type="caution">
    <text evidence="6">The sequence shown here is derived from an EMBL/GenBank/DDBJ whole genome shotgun (WGS) entry which is preliminary data.</text>
</comment>
<protein>
    <submittedName>
        <fullName evidence="6">Sigma-70 family RNA polymerase sigma factor</fullName>
    </submittedName>
</protein>
<dbReference type="InterPro" id="IPR053812">
    <property type="entry name" value="HTH_Sigma70_ECF-like"/>
</dbReference>
<keyword evidence="4" id="KW-0804">Transcription</keyword>
<keyword evidence="3" id="KW-0731">Sigma factor</keyword>
<dbReference type="PANTHER" id="PTHR43133">
    <property type="entry name" value="RNA POLYMERASE ECF-TYPE SIGMA FACTO"/>
    <property type="match status" value="1"/>
</dbReference>
<dbReference type="Gene3D" id="1.10.1740.10">
    <property type="match status" value="1"/>
</dbReference>
<keyword evidence="2" id="KW-0805">Transcription regulation</keyword>
<dbReference type="NCBIfam" id="TIGR02937">
    <property type="entry name" value="sigma70-ECF"/>
    <property type="match status" value="1"/>
</dbReference>